<dbReference type="Proteomes" id="UP000229970">
    <property type="component" value="Unassembled WGS sequence"/>
</dbReference>
<dbReference type="RefSeq" id="WP_100139553.1">
    <property type="nucleotide sequence ID" value="NZ_MEIP01000030.1"/>
</dbReference>
<proteinExistence type="predicted"/>
<sequence length="466" mass="55423">MKEQKNSLIYNQIDFIIKAPRFHITFSYSDDKRLSFVREYLLRLLLLCPCCPEKIATYFEFSQYETENALNDLANRNWIEYLADGNIGLTTAGKKLFKYSSTEPILVDLRTEEIEMYMELLNENFIEKKYTSNKKNAINLNIPLNILAFSSKYAEHNFQQQFIELKEEGKIKLLNNKGQLYKIDGIEVLNHKYFRFTQFFSLDKHTGNQLFRNDIQNVNHSEKIVQQVTNTLEKYKRTNNLKEIIKSMNDLEDSETLTIITPNFNFEQFNAIKQKSLQKNYFVGQTYHQEIIQEHLMESLEKLRKNIPQTPKKLFWLGVENIYWGAQRKCPEQIASFNQNEFYNINKQKHHLYDFRLYLPLEKSKLKNTKRFWLSDNDNNNEKKSIYAFKEGFLNNNTEIIVLEDHFAVVCYHVQLDHYDVTLPIGFTTQQPEKVKQIFQLVQSYLNEPIFDKDESSTTKDFGKIF</sequence>
<gene>
    <name evidence="1" type="ORF">BHC46_12060</name>
</gene>
<organism evidence="1 2">
    <name type="scientific">Snodgrassella alvi</name>
    <dbReference type="NCBI Taxonomy" id="1196083"/>
    <lineage>
        <taxon>Bacteria</taxon>
        <taxon>Pseudomonadati</taxon>
        <taxon>Pseudomonadota</taxon>
        <taxon>Betaproteobacteria</taxon>
        <taxon>Neisseriales</taxon>
        <taxon>Neisseriaceae</taxon>
        <taxon>Snodgrassella</taxon>
    </lineage>
</organism>
<name>A0A2N9XB45_9NEIS</name>
<reference evidence="1 2" key="1">
    <citation type="journal article" date="2017" name="MBio">
        <title>Type VI secretion-mediated competition in the bee gut microbiome.</title>
        <authorList>
            <person name="Steele M.I."/>
            <person name="Kwong W.K."/>
            <person name="Powell J.E."/>
            <person name="Whiteley M."/>
            <person name="Moran N.A."/>
        </authorList>
    </citation>
    <scope>NUCLEOTIDE SEQUENCE [LARGE SCALE GENOMIC DNA]</scope>
    <source>
        <strain evidence="1 2">Ruf1-X</strain>
    </source>
</reference>
<protein>
    <submittedName>
        <fullName evidence="1">Uncharacterized protein</fullName>
    </submittedName>
</protein>
<dbReference type="EMBL" id="MEIP01000030">
    <property type="protein sequence ID" value="PIT43736.1"/>
    <property type="molecule type" value="Genomic_DNA"/>
</dbReference>
<evidence type="ECO:0000313" key="1">
    <source>
        <dbReference type="EMBL" id="PIT43736.1"/>
    </source>
</evidence>
<comment type="caution">
    <text evidence="1">The sequence shown here is derived from an EMBL/GenBank/DDBJ whole genome shotgun (WGS) entry which is preliminary data.</text>
</comment>
<evidence type="ECO:0000313" key="2">
    <source>
        <dbReference type="Proteomes" id="UP000229970"/>
    </source>
</evidence>
<dbReference type="AlphaFoldDB" id="A0A2N9XB45"/>
<accession>A0A2N9XB45</accession>